<gene>
    <name evidence="1" type="ORF">RT723_01505</name>
</gene>
<name>A0ABU3QWB8_9GAMM</name>
<comment type="caution">
    <text evidence="1">The sequence shown here is derived from an EMBL/GenBank/DDBJ whole genome shotgun (WGS) entry which is preliminary data.</text>
</comment>
<proteinExistence type="predicted"/>
<accession>A0ABU3QWB8</accession>
<reference evidence="1 2" key="1">
    <citation type="submission" date="2023-10" db="EMBL/GenBank/DDBJ databases">
        <title>Psychrosphaera aquimaarina strain SW33 isolated from seawater.</title>
        <authorList>
            <person name="Bayburt H."/>
            <person name="Kim J.M."/>
            <person name="Choi B.J."/>
            <person name="Jeon C.O."/>
        </authorList>
    </citation>
    <scope>NUCLEOTIDE SEQUENCE [LARGE SCALE GENOMIC DNA]</scope>
    <source>
        <strain evidence="1 2">KCTC 52743</strain>
    </source>
</reference>
<protein>
    <submittedName>
        <fullName evidence="1">Uncharacterized protein</fullName>
    </submittedName>
</protein>
<dbReference type="EMBL" id="JAWCUA010000001">
    <property type="protein sequence ID" value="MDU0111708.1"/>
    <property type="molecule type" value="Genomic_DNA"/>
</dbReference>
<keyword evidence="2" id="KW-1185">Reference proteome</keyword>
<dbReference type="Proteomes" id="UP001257914">
    <property type="component" value="Unassembled WGS sequence"/>
</dbReference>
<organism evidence="1 2">
    <name type="scientific">Psychrosphaera aquimarina</name>
    <dbReference type="NCBI Taxonomy" id="2044854"/>
    <lineage>
        <taxon>Bacteria</taxon>
        <taxon>Pseudomonadati</taxon>
        <taxon>Pseudomonadota</taxon>
        <taxon>Gammaproteobacteria</taxon>
        <taxon>Alteromonadales</taxon>
        <taxon>Pseudoalteromonadaceae</taxon>
        <taxon>Psychrosphaera</taxon>
    </lineage>
</organism>
<evidence type="ECO:0000313" key="1">
    <source>
        <dbReference type="EMBL" id="MDU0111708.1"/>
    </source>
</evidence>
<sequence>MIEELLKIVSKELGTELTLKIVFLHKRYGQCLTVEQYSELFGIKPSTVFKQISDETVAIKPTKVGRTPAATAAAMELGFMRCFFRIKPSGV</sequence>
<evidence type="ECO:0000313" key="2">
    <source>
        <dbReference type="Proteomes" id="UP001257914"/>
    </source>
</evidence>
<dbReference type="RefSeq" id="WP_315945608.1">
    <property type="nucleotide sequence ID" value="NZ_JAWCUA010000001.1"/>
</dbReference>